<feature type="region of interest" description="Disordered" evidence="4">
    <location>
        <begin position="155"/>
        <end position="182"/>
    </location>
</feature>
<feature type="transmembrane region" description="Helical" evidence="5">
    <location>
        <begin position="197"/>
        <end position="221"/>
    </location>
</feature>
<keyword evidence="9" id="KW-1185">Reference proteome</keyword>
<evidence type="ECO:0000313" key="9">
    <source>
        <dbReference type="Proteomes" id="UP000694394"/>
    </source>
</evidence>
<accession>A0A8C5XE63</accession>
<evidence type="ECO:0000256" key="2">
    <source>
        <dbReference type="ARBA" id="ARBA00023157"/>
    </source>
</evidence>
<dbReference type="InterPro" id="IPR013783">
    <property type="entry name" value="Ig-like_fold"/>
</dbReference>
<reference evidence="8" key="3">
    <citation type="submission" date="2025-09" db="UniProtKB">
        <authorList>
            <consortium name="Ensembl"/>
        </authorList>
    </citation>
    <scope>IDENTIFICATION</scope>
</reference>
<dbReference type="InterPro" id="IPR007110">
    <property type="entry name" value="Ig-like_dom"/>
</dbReference>
<dbReference type="Ensembl" id="ENSMICT00000013692.3">
    <property type="protein sequence ID" value="ENSMICP00000012491.3"/>
    <property type="gene ID" value="ENSMICG00000013695.3"/>
</dbReference>
<dbReference type="FunFam" id="2.60.40.10:FF:000370">
    <property type="entry name" value="CMRF35-like molecule 1"/>
    <property type="match status" value="1"/>
</dbReference>
<organism evidence="8 9">
    <name type="scientific">Microcebus murinus</name>
    <name type="common">Gray mouse lemur</name>
    <name type="synonym">Lemur murinus</name>
    <dbReference type="NCBI Taxonomy" id="30608"/>
    <lineage>
        <taxon>Eukaryota</taxon>
        <taxon>Metazoa</taxon>
        <taxon>Chordata</taxon>
        <taxon>Craniata</taxon>
        <taxon>Vertebrata</taxon>
        <taxon>Euteleostomi</taxon>
        <taxon>Mammalia</taxon>
        <taxon>Eutheria</taxon>
        <taxon>Euarchontoglires</taxon>
        <taxon>Primates</taxon>
        <taxon>Strepsirrhini</taxon>
        <taxon>Lemuriformes</taxon>
        <taxon>Cheirogaleidae</taxon>
        <taxon>Microcebus</taxon>
    </lineage>
</organism>
<sequence>ARRALPGLLLLLLPGSWALPRVHELQSTAGQQLSVRCQYPPTSTGRTYEKKGWCKQVSALVCTRLVTSSKPWTLAQVSRFSIWDDPVAGFFIVTMTSLRKEDSGHYWCKVYRASDNSVSKSIKFYLAVSPAPASTQATWASPDLVSSQTQSCVSPAGRATETLGAPSATTAPPHLSSLPSRPRNSTPHLGLLAVPRALVPALCGLLAAKSLLLPALLLWALRNRQVRQHRGQSLLGSLAQHRPSAHRRFPWSRGTPDGTHGGKV</sequence>
<dbReference type="InterPro" id="IPR013106">
    <property type="entry name" value="Ig_V-set"/>
</dbReference>
<dbReference type="Pfam" id="PF07686">
    <property type="entry name" value="V-set"/>
    <property type="match status" value="1"/>
</dbReference>
<evidence type="ECO:0000256" key="4">
    <source>
        <dbReference type="SAM" id="MobiDB-lite"/>
    </source>
</evidence>
<dbReference type="AlphaFoldDB" id="A0A8C5XE63"/>
<feature type="region of interest" description="Disordered" evidence="4">
    <location>
        <begin position="238"/>
        <end position="264"/>
    </location>
</feature>
<dbReference type="Gene3D" id="2.60.40.10">
    <property type="entry name" value="Immunoglobulins"/>
    <property type="match status" value="1"/>
</dbReference>
<proteinExistence type="predicted"/>
<feature type="chain" id="PRO_5034351537" evidence="6">
    <location>
        <begin position="19"/>
        <end position="264"/>
    </location>
</feature>
<feature type="domain" description="Ig-like" evidence="7">
    <location>
        <begin position="20"/>
        <end position="119"/>
    </location>
</feature>
<feature type="signal peptide" evidence="6">
    <location>
        <begin position="1"/>
        <end position="18"/>
    </location>
</feature>
<evidence type="ECO:0000313" key="8">
    <source>
        <dbReference type="Ensembl" id="ENSMICP00000012491.3"/>
    </source>
</evidence>
<keyword evidence="1 6" id="KW-0732">Signal</keyword>
<name>A0A8C5XE63_MICMU</name>
<dbReference type="SUPFAM" id="SSF48726">
    <property type="entry name" value="Immunoglobulin"/>
    <property type="match status" value="1"/>
</dbReference>
<dbReference type="PANTHER" id="PTHR16423:SF7">
    <property type="entry name" value="NATURAL CYTOTOXICITY TRIGGERING RECEPTOR 2"/>
    <property type="match status" value="1"/>
</dbReference>
<dbReference type="GO" id="GO:0009986">
    <property type="term" value="C:cell surface"/>
    <property type="evidence" value="ECO:0007669"/>
    <property type="project" value="TreeGrafter"/>
</dbReference>
<dbReference type="EMBL" id="ABDC03007578">
    <property type="status" value="NOT_ANNOTATED_CDS"/>
    <property type="molecule type" value="Genomic_DNA"/>
</dbReference>
<feature type="compositionally biased region" description="Low complexity" evidence="4">
    <location>
        <begin position="172"/>
        <end position="182"/>
    </location>
</feature>
<evidence type="ECO:0000256" key="5">
    <source>
        <dbReference type="SAM" id="Phobius"/>
    </source>
</evidence>
<evidence type="ECO:0000256" key="3">
    <source>
        <dbReference type="ARBA" id="ARBA00023319"/>
    </source>
</evidence>
<protein>
    <submittedName>
        <fullName evidence="8">Natural cytotoxicity triggering receptor 2</fullName>
    </submittedName>
</protein>
<keyword evidence="3" id="KW-0393">Immunoglobulin domain</keyword>
<evidence type="ECO:0000259" key="7">
    <source>
        <dbReference type="PROSITE" id="PS50835"/>
    </source>
</evidence>
<keyword evidence="5" id="KW-0472">Membrane</keyword>
<keyword evidence="5" id="KW-1133">Transmembrane helix</keyword>
<dbReference type="PROSITE" id="PS50835">
    <property type="entry name" value="IG_LIKE"/>
    <property type="match status" value="1"/>
</dbReference>
<dbReference type="InterPro" id="IPR036179">
    <property type="entry name" value="Ig-like_dom_sf"/>
</dbReference>
<gene>
    <name evidence="8" type="primary">NCR2</name>
</gene>
<dbReference type="GeneTree" id="ENSGT00940000153835"/>
<evidence type="ECO:0000256" key="1">
    <source>
        <dbReference type="ARBA" id="ARBA00022729"/>
    </source>
</evidence>
<keyword evidence="2" id="KW-1015">Disulfide bond</keyword>
<reference evidence="8" key="2">
    <citation type="submission" date="2025-08" db="UniProtKB">
        <authorList>
            <consortium name="Ensembl"/>
        </authorList>
    </citation>
    <scope>IDENTIFICATION</scope>
</reference>
<reference evidence="8" key="1">
    <citation type="submission" date="2016-12" db="EMBL/GenBank/DDBJ databases">
        <title>Mouse lemur reference genome and diversity panel.</title>
        <authorList>
            <person name="Harris R."/>
            <person name="Larsen P."/>
            <person name="Liu Y."/>
            <person name="Hughes D.S."/>
            <person name="Murali S."/>
            <person name="Raveendran M."/>
            <person name="Korchina V."/>
            <person name="Wang M."/>
            <person name="Jhangiani S."/>
            <person name="Bandaranaike D."/>
            <person name="Bellair M."/>
            <person name="Blankenburg K."/>
            <person name="Chao H."/>
            <person name="Dahdouli M."/>
            <person name="Dinh H."/>
            <person name="Doddapaneni H."/>
            <person name="English A."/>
            <person name="Firestine M."/>
            <person name="Gnanaolivu R."/>
            <person name="Gross S."/>
            <person name="Hernandez B."/>
            <person name="Javaid M."/>
            <person name="Jayaseelan J."/>
            <person name="Jones J."/>
            <person name="Khan Z."/>
            <person name="Kovar C."/>
            <person name="Kurapati P."/>
            <person name="Le B."/>
            <person name="Lee S."/>
            <person name="Li M."/>
            <person name="Mathew T."/>
            <person name="Narasimhan A."/>
            <person name="Ngo D."/>
            <person name="Nguyen L."/>
            <person name="Okwuonu G."/>
            <person name="Ongeri F."/>
            <person name="Osuji N."/>
            <person name="Pu L.-L."/>
            <person name="Puazo M."/>
            <person name="Quiroz J."/>
            <person name="Raj R."/>
            <person name="Rajbhandari K."/>
            <person name="Reid J.G."/>
            <person name="Santibanez J."/>
            <person name="Sexton D."/>
            <person name="Skinner E."/>
            <person name="Vee V."/>
            <person name="Weissenberger G."/>
            <person name="Wu Y."/>
            <person name="Xin Y."/>
            <person name="Han Y."/>
            <person name="Campbell C."/>
            <person name="Brown A."/>
            <person name="Sullivan B."/>
            <person name="Shelton J."/>
            <person name="Brown S."/>
            <person name="Dudchenko O."/>
            <person name="Machol I."/>
            <person name="Durand N."/>
            <person name="Shamim M."/>
            <person name="Lieberman A."/>
            <person name="Muzny D.M."/>
            <person name="Richards S."/>
            <person name="Yoder A."/>
            <person name="Worley K.C."/>
            <person name="Rogers J."/>
            <person name="Gibbs R.A."/>
        </authorList>
    </citation>
    <scope>NUCLEOTIDE SEQUENCE [LARGE SCALE GENOMIC DNA]</scope>
</reference>
<dbReference type="Proteomes" id="UP000694394">
    <property type="component" value="Chromosome 6"/>
</dbReference>
<dbReference type="GO" id="GO:0038023">
    <property type="term" value="F:signaling receptor activity"/>
    <property type="evidence" value="ECO:0007669"/>
    <property type="project" value="TreeGrafter"/>
</dbReference>
<dbReference type="InterPro" id="IPR052314">
    <property type="entry name" value="Immune_rcpt_domain"/>
</dbReference>
<dbReference type="CDD" id="cd05716">
    <property type="entry name" value="IgV_pIgR_like"/>
    <property type="match status" value="1"/>
</dbReference>
<dbReference type="PANTHER" id="PTHR16423">
    <property type="entry name" value="TREM-LIKE TRANSCRIPT PROTEIN"/>
    <property type="match status" value="1"/>
</dbReference>
<keyword evidence="5" id="KW-0812">Transmembrane</keyword>
<evidence type="ECO:0000256" key="6">
    <source>
        <dbReference type="SAM" id="SignalP"/>
    </source>
</evidence>